<protein>
    <submittedName>
        <fullName evidence="2">Uncharacterized protein</fullName>
    </submittedName>
</protein>
<sequence>MADTGMSTRGRKRVLTDSVRKRNRQNIQASYNKARVNIGVQFERWKGLKDTLKLESHADVAKVLLDKYELYRKDCFGSPKGSTVEPMSPAGAPITSTPGPSSFPYNLTIDVTEVEMTDDDVEDDDYEPSFNITLREGLDTTAATDDDEDDECISDEEIETTEVDFSQSPGCHRIKTNEEIQGFMNDQPFLIYYNQLLNLATANIQKTCSHKGCGLGVEIKKEVVASALYLKWNFVRNGGKCGVCGDPYQGPLENEAGGKYAIGIISKHYDGTAKYINVTIEQTVFKKGYYEFRICPNNDVNNRVKQECLDQYLLQIYSMEYFPFDDGKPTDSFSLIPGNTQYFPEGRGIHNLRLGIPDKLTCTQCVLQWKYITGNHWGTSENRTSCYGCGFQETFINCADISIGNLTESNQPEEKLSESVPTKSSHISKRTTDLSPHLLAGFNVSGDGEECKRCYAVPTWDHYPGMNDWCDTNCRKGNCPPCRCYCGCPARHFENLCQGIGDDQGFQMDMWCWRECCEYECPLDKCRCNVNISETDIRSPRDGAITPPTKPNVNASVIGLKDAQMKTLEKLGARARPNVLSDNAQVKTGDDTQEQPRLSFDNPLEITGQDPTGIPLEGLTSSLFGQFFLTKVDLEKELDLQKDVEYTPNKVSNFFNLEDPYQSYQPEVSVSVYTIGESDVTTANPTNNGEMLASLTIPPPIKSTTSFAFTNPPKTTTPEPIRLPSKPTTTTSQPTTTSQLTTTRKPTTTHKPVTTSQLTTTTTHKITTTLKPTTILKPTTTLELSTTRKPAISLKLATTTVSKLTTTREPTTTSKPVTRLPRVYRLPTVYQPPIPPPIPPLIRNSNFFSKFSKILGTRKRPMQTATAPSPYKSLQTSSGKINNAVPSTKRTNKSKNTKFIVSKNNTRVKTKVTPTSTTAKSTTIKATTQPTTMKSSTTMATTTSIKPTKPSTTTTSVKPSTTTASTTSRSTTSRVTTTTTQLSPTKATSTTIVSITTKPTTSSTSRQDHGVDDGVDEETVLTPVSIPKVVPYLIFFPDEKTNSQGGYSKQQPSHLDIKKPKIVFEPKKTLLTPKLKPRVDAGQIVDQSKFFGNSSSNINSNSSSNIHQIISVMVKDIISTKIKINDREPTSIPIVTAGNRIKNITEIYGKSSSNFKVSQFNSTVIPKDNGKIYMEEKLPTFEPYTPTNDTNSTNNKMFRDVKNVVHHNFVLDSLIENMANFLKNDESKIQFHLNEDHHDKKANNVLYMKEQIKERIDSSIMSNGDKLELPAVVSDLNITESIAPQRTQSESQARLDLQNTVFDSNERSKTFERKNKNLNQGKLIRWFNINSKVYRTTPASDTVTEVTSRIQGTTPTSFPVLQTIPPFPTHAIPLRPTSQSTSLKSTLISLLPPPIPSKNLLYHRPGQNPADLPHPTVKVQGTSTQHVLSTTKSKTILADKRNPEWPDTPSSFPLSEHYFSLQALKPTDGHTTSASERLTTTTPTTKQTTTKQTTTKQTTTPQLSTVTPIFNMPGLSLGVTTPINKISQLFFPPDFTQKKSLTEIINSDPRIVEGVYTKDVYPPSREQINASDVILSTPYQLKDPVSRVPLFLKSTPSSILTTSSQRPLSEKVHKTRSSSPSLPTIHRVIKLMPSRKRNPTLQPNKGSESAILEKTSENPKPDLTLGSERSSSGIGNSKIQLSPAFTFSNGSALTTNVHRNTKEVRTFRNVGKDILKEIFKSPKVKKHEILSGKVKLPRGKNAVILDIGLLNKLMDTFKQWLTSMRLLVVEK</sequence>
<dbReference type="HOGENOM" id="CLU_238819_0_0_1"/>
<gene>
    <name evidence="2" type="ORF">CGI_10028690</name>
</gene>
<feature type="compositionally biased region" description="Basic residues" evidence="1">
    <location>
        <begin position="1627"/>
        <end position="1638"/>
    </location>
</feature>
<dbReference type="EMBL" id="JH816363">
    <property type="protein sequence ID" value="EKC40965.1"/>
    <property type="molecule type" value="Genomic_DNA"/>
</dbReference>
<feature type="region of interest" description="Disordered" evidence="1">
    <location>
        <begin position="1599"/>
        <end position="1675"/>
    </location>
</feature>
<feature type="compositionally biased region" description="Polar residues" evidence="1">
    <location>
        <begin position="863"/>
        <end position="886"/>
    </location>
</feature>
<accession>K1RHH4</accession>
<feature type="compositionally biased region" description="Polar residues" evidence="1">
    <location>
        <begin position="1469"/>
        <end position="1478"/>
    </location>
</feature>
<feature type="compositionally biased region" description="Polar residues" evidence="1">
    <location>
        <begin position="709"/>
        <end position="718"/>
    </location>
</feature>
<name>K1RHH4_MAGGI</name>
<feature type="region of interest" description="Disordered" evidence="1">
    <location>
        <begin position="910"/>
        <end position="989"/>
    </location>
</feature>
<feature type="compositionally biased region" description="Low complexity" evidence="1">
    <location>
        <begin position="911"/>
        <end position="989"/>
    </location>
</feature>
<feature type="region of interest" description="Disordered" evidence="1">
    <location>
        <begin position="859"/>
        <end position="892"/>
    </location>
</feature>
<evidence type="ECO:0000313" key="2">
    <source>
        <dbReference type="EMBL" id="EKC40965.1"/>
    </source>
</evidence>
<feature type="region of interest" description="Disordered" evidence="1">
    <location>
        <begin position="1467"/>
        <end position="1500"/>
    </location>
</feature>
<proteinExistence type="predicted"/>
<feature type="region of interest" description="Disordered" evidence="1">
    <location>
        <begin position="709"/>
        <end position="760"/>
    </location>
</feature>
<reference evidence="2" key="1">
    <citation type="journal article" date="2012" name="Nature">
        <title>The oyster genome reveals stress adaptation and complexity of shell formation.</title>
        <authorList>
            <person name="Zhang G."/>
            <person name="Fang X."/>
            <person name="Guo X."/>
            <person name="Li L."/>
            <person name="Luo R."/>
            <person name="Xu F."/>
            <person name="Yang P."/>
            <person name="Zhang L."/>
            <person name="Wang X."/>
            <person name="Qi H."/>
            <person name="Xiong Z."/>
            <person name="Que H."/>
            <person name="Xie Y."/>
            <person name="Holland P.W."/>
            <person name="Paps J."/>
            <person name="Zhu Y."/>
            <person name="Wu F."/>
            <person name="Chen Y."/>
            <person name="Wang J."/>
            <person name="Peng C."/>
            <person name="Meng J."/>
            <person name="Yang L."/>
            <person name="Liu J."/>
            <person name="Wen B."/>
            <person name="Zhang N."/>
            <person name="Huang Z."/>
            <person name="Zhu Q."/>
            <person name="Feng Y."/>
            <person name="Mount A."/>
            <person name="Hedgecock D."/>
            <person name="Xu Z."/>
            <person name="Liu Y."/>
            <person name="Domazet-Loso T."/>
            <person name="Du Y."/>
            <person name="Sun X."/>
            <person name="Zhang S."/>
            <person name="Liu B."/>
            <person name="Cheng P."/>
            <person name="Jiang X."/>
            <person name="Li J."/>
            <person name="Fan D."/>
            <person name="Wang W."/>
            <person name="Fu W."/>
            <person name="Wang T."/>
            <person name="Wang B."/>
            <person name="Zhang J."/>
            <person name="Peng Z."/>
            <person name="Li Y."/>
            <person name="Li N."/>
            <person name="Wang J."/>
            <person name="Chen M."/>
            <person name="He Y."/>
            <person name="Tan F."/>
            <person name="Song X."/>
            <person name="Zheng Q."/>
            <person name="Huang R."/>
            <person name="Yang H."/>
            <person name="Du X."/>
            <person name="Chen L."/>
            <person name="Yang M."/>
            <person name="Gaffney P.M."/>
            <person name="Wang S."/>
            <person name="Luo L."/>
            <person name="She Z."/>
            <person name="Ming Y."/>
            <person name="Huang W."/>
            <person name="Zhang S."/>
            <person name="Huang B."/>
            <person name="Zhang Y."/>
            <person name="Qu T."/>
            <person name="Ni P."/>
            <person name="Miao G."/>
            <person name="Wang J."/>
            <person name="Wang Q."/>
            <person name="Steinberg C.E."/>
            <person name="Wang H."/>
            <person name="Li N."/>
            <person name="Qian L."/>
            <person name="Zhang G."/>
            <person name="Li Y."/>
            <person name="Yang H."/>
            <person name="Liu X."/>
            <person name="Wang J."/>
            <person name="Yin Y."/>
            <person name="Wang J."/>
        </authorList>
    </citation>
    <scope>NUCLEOTIDE SEQUENCE [LARGE SCALE GENOMIC DNA]</scope>
    <source>
        <strain evidence="2">05x7-T-G4-1.051#20</strain>
    </source>
</reference>
<feature type="compositionally biased region" description="Low complexity" evidence="1">
    <location>
        <begin position="1479"/>
        <end position="1500"/>
    </location>
</feature>
<evidence type="ECO:0000256" key="1">
    <source>
        <dbReference type="SAM" id="MobiDB-lite"/>
    </source>
</evidence>
<organism evidence="2">
    <name type="scientific">Magallana gigas</name>
    <name type="common">Pacific oyster</name>
    <name type="synonym">Crassostrea gigas</name>
    <dbReference type="NCBI Taxonomy" id="29159"/>
    <lineage>
        <taxon>Eukaryota</taxon>
        <taxon>Metazoa</taxon>
        <taxon>Spiralia</taxon>
        <taxon>Lophotrochozoa</taxon>
        <taxon>Mollusca</taxon>
        <taxon>Bivalvia</taxon>
        <taxon>Autobranchia</taxon>
        <taxon>Pteriomorphia</taxon>
        <taxon>Ostreida</taxon>
        <taxon>Ostreoidea</taxon>
        <taxon>Ostreidae</taxon>
        <taxon>Magallana</taxon>
    </lineage>
</organism>
<feature type="compositionally biased region" description="Low complexity" evidence="1">
    <location>
        <begin position="724"/>
        <end position="760"/>
    </location>
</feature>
<dbReference type="InParanoid" id="K1RHH4"/>